<comment type="caution">
    <text evidence="3">The sequence shown here is derived from an EMBL/GenBank/DDBJ whole genome shotgun (WGS) entry which is preliminary data.</text>
</comment>
<dbReference type="PROSITE" id="PS00107">
    <property type="entry name" value="PROTEIN_KINASE_ATP"/>
    <property type="match status" value="1"/>
</dbReference>
<dbReference type="InterPro" id="IPR050167">
    <property type="entry name" value="Ser_Thr_protein_kinase"/>
</dbReference>
<dbReference type="Proteomes" id="UP000266861">
    <property type="component" value="Unassembled WGS sequence"/>
</dbReference>
<dbReference type="PANTHER" id="PTHR23257">
    <property type="entry name" value="SERINE-THREONINE PROTEIN KINASE"/>
    <property type="match status" value="1"/>
</dbReference>
<sequence length="488" mass="57232">MDKKFIIRKFDDSDKQASCLNCKRKRINSMHLCARCFALRLLHVVNSGNKKIDHFIKKSQSKNNSVRSSFLEWVPDKEFTNKEYIGEGGFSKIYKATWKKNKGRKSETKVVLKILNDSQNVDTEFLKELEHTFRFIIPQHYGKQIIKCFGVTQDPETKNYAFILEARDGDLHHFLCKNFEEFTWKKKIKCLCDVVKGIKEIHDKKIIHRDLHSGNILLNKFVDHSLLTFGYARQFYNYNYAIISDLGFSQPATIDSNLSRKSQIYGVIPYMAPELFKNEPYSYASDIYSLGMIMWQMTSGHRPFHDREHGPKLILDILDGKRPEITADTPKKWADLMKKCWHADPSQRPTIQEIFNLSGEFRNIYYVSEDKIEKYRPKQYKIWFGAEKKRLEMIKSKKSFVKNPGYEHPNSKYYSTSLNSMLESINSTITDLSSNDHLLSSDNFDIMNINPDSDSSVAVNSRKHELLEEKIVEYQGDFKRKRKRKRIA</sequence>
<proteinExistence type="predicted"/>
<evidence type="ECO:0000259" key="2">
    <source>
        <dbReference type="PROSITE" id="PS50011"/>
    </source>
</evidence>
<feature type="binding site" evidence="1">
    <location>
        <position position="113"/>
    </location>
    <ligand>
        <name>ATP</name>
        <dbReference type="ChEBI" id="CHEBI:30616"/>
    </ligand>
</feature>
<dbReference type="GO" id="GO:0007165">
    <property type="term" value="P:signal transduction"/>
    <property type="evidence" value="ECO:0007669"/>
    <property type="project" value="TreeGrafter"/>
</dbReference>
<reference evidence="3 4" key="1">
    <citation type="submission" date="2018-08" db="EMBL/GenBank/DDBJ databases">
        <title>Genome and evolution of the arbuscular mycorrhizal fungus Diversispora epigaea (formerly Glomus versiforme) and its bacterial endosymbionts.</title>
        <authorList>
            <person name="Sun X."/>
            <person name="Fei Z."/>
            <person name="Harrison M."/>
        </authorList>
    </citation>
    <scope>NUCLEOTIDE SEQUENCE [LARGE SCALE GENOMIC DNA]</scope>
    <source>
        <strain evidence="3 4">IT104</strain>
    </source>
</reference>
<dbReference type="SUPFAM" id="SSF56112">
    <property type="entry name" value="Protein kinase-like (PK-like)"/>
    <property type="match status" value="1"/>
</dbReference>
<keyword evidence="4" id="KW-1185">Reference proteome</keyword>
<gene>
    <name evidence="3" type="ORF">Glove_346g117</name>
</gene>
<dbReference type="PANTHER" id="PTHR23257:SF963">
    <property type="entry name" value="AT08303P"/>
    <property type="match status" value="1"/>
</dbReference>
<name>A0A397HF67_9GLOM</name>
<dbReference type="Gene3D" id="1.10.510.10">
    <property type="entry name" value="Transferase(Phosphotransferase) domain 1"/>
    <property type="match status" value="1"/>
</dbReference>
<dbReference type="AlphaFoldDB" id="A0A397HF67"/>
<dbReference type="EMBL" id="PQFF01000316">
    <property type="protein sequence ID" value="RHZ61607.1"/>
    <property type="molecule type" value="Genomic_DNA"/>
</dbReference>
<feature type="domain" description="Protein kinase" evidence="2">
    <location>
        <begin position="79"/>
        <end position="366"/>
    </location>
</feature>
<dbReference type="OrthoDB" id="4062651at2759"/>
<keyword evidence="1" id="KW-0067">ATP-binding</keyword>
<dbReference type="GO" id="GO:0004672">
    <property type="term" value="F:protein kinase activity"/>
    <property type="evidence" value="ECO:0007669"/>
    <property type="project" value="InterPro"/>
</dbReference>
<dbReference type="GO" id="GO:0005524">
    <property type="term" value="F:ATP binding"/>
    <property type="evidence" value="ECO:0007669"/>
    <property type="project" value="UniProtKB-UniRule"/>
</dbReference>
<organism evidence="3 4">
    <name type="scientific">Diversispora epigaea</name>
    <dbReference type="NCBI Taxonomy" id="1348612"/>
    <lineage>
        <taxon>Eukaryota</taxon>
        <taxon>Fungi</taxon>
        <taxon>Fungi incertae sedis</taxon>
        <taxon>Mucoromycota</taxon>
        <taxon>Glomeromycotina</taxon>
        <taxon>Glomeromycetes</taxon>
        <taxon>Diversisporales</taxon>
        <taxon>Diversisporaceae</taxon>
        <taxon>Diversispora</taxon>
    </lineage>
</organism>
<protein>
    <recommendedName>
        <fullName evidence="2">Protein kinase domain-containing protein</fullName>
    </recommendedName>
</protein>
<evidence type="ECO:0000313" key="4">
    <source>
        <dbReference type="Proteomes" id="UP000266861"/>
    </source>
</evidence>
<dbReference type="InterPro" id="IPR000719">
    <property type="entry name" value="Prot_kinase_dom"/>
</dbReference>
<dbReference type="Pfam" id="PF07714">
    <property type="entry name" value="PK_Tyr_Ser-Thr"/>
    <property type="match status" value="1"/>
</dbReference>
<evidence type="ECO:0000256" key="1">
    <source>
        <dbReference type="PROSITE-ProRule" id="PRU10141"/>
    </source>
</evidence>
<accession>A0A397HF67</accession>
<dbReference type="STRING" id="1348612.A0A397HF67"/>
<dbReference type="InterPro" id="IPR001245">
    <property type="entry name" value="Ser-Thr/Tyr_kinase_cat_dom"/>
</dbReference>
<dbReference type="PROSITE" id="PS50011">
    <property type="entry name" value="PROTEIN_KINASE_DOM"/>
    <property type="match status" value="1"/>
</dbReference>
<dbReference type="InterPro" id="IPR017441">
    <property type="entry name" value="Protein_kinase_ATP_BS"/>
</dbReference>
<dbReference type="GO" id="GO:0005737">
    <property type="term" value="C:cytoplasm"/>
    <property type="evidence" value="ECO:0007669"/>
    <property type="project" value="TreeGrafter"/>
</dbReference>
<evidence type="ECO:0000313" key="3">
    <source>
        <dbReference type="EMBL" id="RHZ61607.1"/>
    </source>
</evidence>
<dbReference type="InterPro" id="IPR011009">
    <property type="entry name" value="Kinase-like_dom_sf"/>
</dbReference>
<keyword evidence="1" id="KW-0547">Nucleotide-binding</keyword>